<keyword evidence="2" id="KW-1185">Reference proteome</keyword>
<reference evidence="1 2" key="1">
    <citation type="submission" date="2019-04" db="EMBL/GenBank/DDBJ databases">
        <title>Cohnella sp. nov. isolated from preserved vegetables.</title>
        <authorList>
            <person name="Lin S.-Y."/>
            <person name="Hung M.-H."/>
            <person name="Young C.-C."/>
        </authorList>
    </citation>
    <scope>NUCLEOTIDE SEQUENCE [LARGE SCALE GENOMIC DNA]</scope>
    <source>
        <strain evidence="1 2">CC-MHH1044</strain>
    </source>
</reference>
<evidence type="ECO:0000313" key="1">
    <source>
        <dbReference type="EMBL" id="THF73673.1"/>
    </source>
</evidence>
<accession>A0A4S4BGS3</accession>
<evidence type="ECO:0000313" key="2">
    <source>
        <dbReference type="Proteomes" id="UP000310636"/>
    </source>
</evidence>
<dbReference type="Pfam" id="PF14907">
    <property type="entry name" value="NTP_transf_5"/>
    <property type="match status" value="1"/>
</dbReference>
<name>A0A4S4BGS3_9BACL</name>
<proteinExistence type="predicted"/>
<dbReference type="OrthoDB" id="9773927at2"/>
<dbReference type="InterPro" id="IPR039498">
    <property type="entry name" value="NTP_transf_5"/>
</dbReference>
<sequence length="383" mass="43858">MNQTNLHSGTELPAELRAMLAALREEDGNPPLPDIDWNQFLKRVRHHRVYPQLQDRPRAARLIPADVRQAIDRECGVNALRMLRLSGETIRLCRELESRGVRSLVLKGPALARHLYGDVSRRTSKDLDLLIPVSELEKAGQALRELGYVAERDIPKGLGDWKWKIHHIAFRNPKLGIEAEIHWRLNGDGGREPSFEELWAGRQISDLAAGLAMPGDSYLFLYLITHGARHGWFRLRWLMDIDKLARRELDWLGVAALLKRYRAVHLAGQALVLSSALLGTPVPEPLRPAVSGGRGQELARRALRFIRDDVVLTTDPSAGEVVKTYKSYLFALKTRPQKGLHALRRLYPSFRDAETLPLPRQLYFLYFPLRPFVWLWRQVRQIT</sequence>
<organism evidence="1 2">
    <name type="scientific">Cohnella fermenti</name>
    <dbReference type="NCBI Taxonomy" id="2565925"/>
    <lineage>
        <taxon>Bacteria</taxon>
        <taxon>Bacillati</taxon>
        <taxon>Bacillota</taxon>
        <taxon>Bacilli</taxon>
        <taxon>Bacillales</taxon>
        <taxon>Paenibacillaceae</taxon>
        <taxon>Cohnella</taxon>
    </lineage>
</organism>
<comment type="caution">
    <text evidence="1">The sequence shown here is derived from an EMBL/GenBank/DDBJ whole genome shotgun (WGS) entry which is preliminary data.</text>
</comment>
<dbReference type="AlphaFoldDB" id="A0A4S4BGS3"/>
<gene>
    <name evidence="1" type="ORF">E6C55_28215</name>
</gene>
<protein>
    <submittedName>
        <fullName evidence="1">Renal dipeptidase</fullName>
    </submittedName>
</protein>
<dbReference type="Proteomes" id="UP000310636">
    <property type="component" value="Unassembled WGS sequence"/>
</dbReference>
<dbReference type="EMBL" id="SSOB01000051">
    <property type="protein sequence ID" value="THF73673.1"/>
    <property type="molecule type" value="Genomic_DNA"/>
</dbReference>
<dbReference type="RefSeq" id="WP_136373179.1">
    <property type="nucleotide sequence ID" value="NZ_SSOB01000051.1"/>
</dbReference>